<dbReference type="PANTHER" id="PTHR45953">
    <property type="entry name" value="IDURONATE 2-SULFATASE"/>
    <property type="match status" value="1"/>
</dbReference>
<evidence type="ECO:0000256" key="7">
    <source>
        <dbReference type="SAM" id="SignalP"/>
    </source>
</evidence>
<dbReference type="PANTHER" id="PTHR45953:SF1">
    <property type="entry name" value="IDURONATE 2-SULFATASE"/>
    <property type="match status" value="1"/>
</dbReference>
<dbReference type="InterPro" id="IPR017850">
    <property type="entry name" value="Alkaline_phosphatase_core_sf"/>
</dbReference>
<organism evidence="9 10">
    <name type="scientific">Neorhodopirellula pilleata</name>
    <dbReference type="NCBI Taxonomy" id="2714738"/>
    <lineage>
        <taxon>Bacteria</taxon>
        <taxon>Pseudomonadati</taxon>
        <taxon>Planctomycetota</taxon>
        <taxon>Planctomycetia</taxon>
        <taxon>Pirellulales</taxon>
        <taxon>Pirellulaceae</taxon>
        <taxon>Neorhodopirellula</taxon>
    </lineage>
</organism>
<dbReference type="EMBL" id="SJPM01000014">
    <property type="protein sequence ID" value="TWT91701.1"/>
    <property type="molecule type" value="Genomic_DNA"/>
</dbReference>
<dbReference type="CDD" id="cd16030">
    <property type="entry name" value="iduronate-2-sulfatase"/>
    <property type="match status" value="1"/>
</dbReference>
<evidence type="ECO:0000256" key="6">
    <source>
        <dbReference type="ARBA" id="ARBA00022837"/>
    </source>
</evidence>
<dbReference type="InterPro" id="IPR035874">
    <property type="entry name" value="IDS"/>
</dbReference>
<comment type="cofactor">
    <cofactor evidence="1">
        <name>Ca(2+)</name>
        <dbReference type="ChEBI" id="CHEBI:29108"/>
    </cofactor>
</comment>
<accession>A0A5C5ZXK5</accession>
<dbReference type="GO" id="GO:0004065">
    <property type="term" value="F:arylsulfatase activity"/>
    <property type="evidence" value="ECO:0007669"/>
    <property type="project" value="UniProtKB-EC"/>
</dbReference>
<keyword evidence="10" id="KW-1185">Reference proteome</keyword>
<protein>
    <submittedName>
        <fullName evidence="9">Arylsulfatase</fullName>
        <ecNumber evidence="9">3.1.6.1</ecNumber>
    </submittedName>
</protein>
<evidence type="ECO:0000256" key="3">
    <source>
        <dbReference type="ARBA" id="ARBA00022723"/>
    </source>
</evidence>
<dbReference type="InterPro" id="IPR000917">
    <property type="entry name" value="Sulfatase_N"/>
</dbReference>
<evidence type="ECO:0000313" key="9">
    <source>
        <dbReference type="EMBL" id="TWT91701.1"/>
    </source>
</evidence>
<evidence type="ECO:0000256" key="2">
    <source>
        <dbReference type="ARBA" id="ARBA00008779"/>
    </source>
</evidence>
<dbReference type="Gene3D" id="3.40.720.10">
    <property type="entry name" value="Alkaline Phosphatase, subunit A"/>
    <property type="match status" value="1"/>
</dbReference>
<evidence type="ECO:0000259" key="8">
    <source>
        <dbReference type="Pfam" id="PF00884"/>
    </source>
</evidence>
<feature type="chain" id="PRO_5022827499" evidence="7">
    <location>
        <begin position="22"/>
        <end position="535"/>
    </location>
</feature>
<evidence type="ECO:0000256" key="1">
    <source>
        <dbReference type="ARBA" id="ARBA00001913"/>
    </source>
</evidence>
<dbReference type="SUPFAM" id="SSF53649">
    <property type="entry name" value="Alkaline phosphatase-like"/>
    <property type="match status" value="1"/>
</dbReference>
<dbReference type="GO" id="GO:0046872">
    <property type="term" value="F:metal ion binding"/>
    <property type="evidence" value="ECO:0007669"/>
    <property type="project" value="UniProtKB-KW"/>
</dbReference>
<dbReference type="GO" id="GO:0005737">
    <property type="term" value="C:cytoplasm"/>
    <property type="evidence" value="ECO:0007669"/>
    <property type="project" value="TreeGrafter"/>
</dbReference>
<evidence type="ECO:0000313" key="10">
    <source>
        <dbReference type="Proteomes" id="UP000316213"/>
    </source>
</evidence>
<feature type="signal peptide" evidence="7">
    <location>
        <begin position="1"/>
        <end position="21"/>
    </location>
</feature>
<name>A0A5C5ZXK5_9BACT</name>
<sequence precursor="true">MTKMRYLTFLLLSCLSLLGNSAEKPNILFIAVDDLRPELGCYGSPIAVTPHLDALASDGLLFNRAYCQQAICRPSRASLLTGARPETTGLFHNYVSLRELQPDIVTLPQHFIAGGYETVYCGKIFHDGDTDEGVSWSRDPVKWIKGLKPPGGTFRLPENQRIQAEDREAMIAKYGEAAKRGLASGPAYEKADVPDTAYIDGYNTAKAIATLKQLVADNNKPFFLAMGYKLPHLNWCAPAKYWDLYDPADIPMASETEAPTDGAAMGLHASFELRTRAGIPKSGPLGAELSRTLKHAYLASTSYVDSQIGKLIAALEEAGIRDNTIIVVWGDHGWHLGDMGVWGKATNYEIATRVPLMIWTPTMKTRGAKTDALVELVDIYPTLCELVGLSKPEHLEGHSFALLLDDPNQTWKKAAFSQYPNPALREWAANPLSPAMRETWFGPLIGEVESRIKSQMGERWDRELFEQHLTGFTMRTDRYRLVLWKDRRDMDADPLFVELFDHETDPRETRNVAADHLELVQQLIAQHTAGWEAAK</sequence>
<keyword evidence="4 7" id="KW-0732">Signal</keyword>
<dbReference type="EC" id="3.1.6.1" evidence="9"/>
<comment type="similarity">
    <text evidence="2">Belongs to the sulfatase family.</text>
</comment>
<feature type="domain" description="Sulfatase N-terminal" evidence="8">
    <location>
        <begin position="25"/>
        <end position="388"/>
    </location>
</feature>
<dbReference type="Proteomes" id="UP000316213">
    <property type="component" value="Unassembled WGS sequence"/>
</dbReference>
<dbReference type="AlphaFoldDB" id="A0A5C5ZXK5"/>
<reference evidence="9 10" key="1">
    <citation type="submission" date="2019-02" db="EMBL/GenBank/DDBJ databases">
        <title>Deep-cultivation of Planctomycetes and their phenomic and genomic characterization uncovers novel biology.</title>
        <authorList>
            <person name="Wiegand S."/>
            <person name="Jogler M."/>
            <person name="Boedeker C."/>
            <person name="Pinto D."/>
            <person name="Vollmers J."/>
            <person name="Rivas-Marin E."/>
            <person name="Kohn T."/>
            <person name="Peeters S.H."/>
            <person name="Heuer A."/>
            <person name="Rast P."/>
            <person name="Oberbeckmann S."/>
            <person name="Bunk B."/>
            <person name="Jeske O."/>
            <person name="Meyerdierks A."/>
            <person name="Storesund J.E."/>
            <person name="Kallscheuer N."/>
            <person name="Luecker S."/>
            <person name="Lage O.M."/>
            <person name="Pohl T."/>
            <person name="Merkel B.J."/>
            <person name="Hornburger P."/>
            <person name="Mueller R.-W."/>
            <person name="Bruemmer F."/>
            <person name="Labrenz M."/>
            <person name="Spormann A.M."/>
            <person name="Op Den Camp H."/>
            <person name="Overmann J."/>
            <person name="Amann R."/>
            <person name="Jetten M.S.M."/>
            <person name="Mascher T."/>
            <person name="Medema M.H."/>
            <person name="Devos D.P."/>
            <person name="Kaster A.-K."/>
            <person name="Ovreas L."/>
            <person name="Rohde M."/>
            <person name="Galperin M.Y."/>
            <person name="Jogler C."/>
        </authorList>
    </citation>
    <scope>NUCLEOTIDE SEQUENCE [LARGE SCALE GENOMIC DNA]</scope>
    <source>
        <strain evidence="9 10">Pla100</strain>
    </source>
</reference>
<keyword evidence="6" id="KW-0106">Calcium</keyword>
<evidence type="ECO:0000256" key="4">
    <source>
        <dbReference type="ARBA" id="ARBA00022729"/>
    </source>
</evidence>
<keyword evidence="3" id="KW-0479">Metal-binding</keyword>
<comment type="caution">
    <text evidence="9">The sequence shown here is derived from an EMBL/GenBank/DDBJ whole genome shotgun (WGS) entry which is preliminary data.</text>
</comment>
<evidence type="ECO:0000256" key="5">
    <source>
        <dbReference type="ARBA" id="ARBA00022801"/>
    </source>
</evidence>
<keyword evidence="5 9" id="KW-0378">Hydrolase</keyword>
<dbReference type="GO" id="GO:0004423">
    <property type="term" value="F:iduronate-2-sulfatase activity"/>
    <property type="evidence" value="ECO:0007669"/>
    <property type="project" value="InterPro"/>
</dbReference>
<proteinExistence type="inferred from homology"/>
<dbReference type="Pfam" id="PF00884">
    <property type="entry name" value="Sulfatase"/>
    <property type="match status" value="1"/>
</dbReference>
<gene>
    <name evidence="9" type="ORF">Pla100_51430</name>
</gene>